<dbReference type="EMBL" id="KI669468">
    <property type="protein sequence ID" value="OCF55000.1"/>
    <property type="molecule type" value="Genomic_DNA"/>
</dbReference>
<accession>A0A1B9IHY5</accession>
<reference evidence="2" key="2">
    <citation type="submission" date="2013-12" db="EMBL/GenBank/DDBJ databases">
        <title>Evolution of pathogenesis and genome organization in the Tremellales.</title>
        <authorList>
            <person name="Cuomo C."/>
            <person name="Litvintseva A."/>
            <person name="Heitman J."/>
            <person name="Chen Y."/>
            <person name="Sun S."/>
            <person name="Springer D."/>
            <person name="Dromer F."/>
            <person name="Young S."/>
            <person name="Zeng Q."/>
            <person name="Chapman S."/>
            <person name="Gujja S."/>
            <person name="Saif S."/>
            <person name="Birren B."/>
        </authorList>
    </citation>
    <scope>NUCLEOTIDE SEQUENCE [LARGE SCALE GENOMIC DNA]</scope>
    <source>
        <strain evidence="2">CBS 10435</strain>
    </source>
</reference>
<evidence type="ECO:0000313" key="1">
    <source>
        <dbReference type="EMBL" id="OCF55000.1"/>
    </source>
</evidence>
<gene>
    <name evidence="1" type="ORF">L486_07656</name>
</gene>
<proteinExistence type="predicted"/>
<name>A0A1B9IHY5_9TREE</name>
<evidence type="ECO:0000313" key="2">
    <source>
        <dbReference type="Proteomes" id="UP000092583"/>
    </source>
</evidence>
<reference evidence="1 2" key="1">
    <citation type="submission" date="2013-07" db="EMBL/GenBank/DDBJ databases">
        <title>The Genome Sequence of Kwoniella mangroviensis CBS10435.</title>
        <authorList>
            <consortium name="The Broad Institute Genome Sequencing Platform"/>
            <person name="Cuomo C."/>
            <person name="Litvintseva A."/>
            <person name="Chen Y."/>
            <person name="Heitman J."/>
            <person name="Sun S."/>
            <person name="Springer D."/>
            <person name="Dromer F."/>
            <person name="Young S.K."/>
            <person name="Zeng Q."/>
            <person name="Gargeya S."/>
            <person name="Fitzgerald M."/>
            <person name="Abouelleil A."/>
            <person name="Alvarado L."/>
            <person name="Berlin A.M."/>
            <person name="Chapman S.B."/>
            <person name="Dewar J."/>
            <person name="Goldberg J."/>
            <person name="Griggs A."/>
            <person name="Gujja S."/>
            <person name="Hansen M."/>
            <person name="Howarth C."/>
            <person name="Imamovic A."/>
            <person name="Larimer J."/>
            <person name="McCowan C."/>
            <person name="Murphy C."/>
            <person name="Pearson M."/>
            <person name="Priest M."/>
            <person name="Roberts A."/>
            <person name="Saif S."/>
            <person name="Shea T."/>
            <person name="Sykes S."/>
            <person name="Wortman J."/>
            <person name="Nusbaum C."/>
            <person name="Birren B."/>
        </authorList>
    </citation>
    <scope>NUCLEOTIDE SEQUENCE [LARGE SCALE GENOMIC DNA]</scope>
    <source>
        <strain evidence="1 2">CBS 10435</strain>
    </source>
</reference>
<protein>
    <submittedName>
        <fullName evidence="1">Uncharacterized protein</fullName>
    </submittedName>
</protein>
<keyword evidence="2" id="KW-1185">Reference proteome</keyword>
<organism evidence="1 2">
    <name type="scientific">Kwoniella mangroviensis CBS 10435</name>
    <dbReference type="NCBI Taxonomy" id="1331196"/>
    <lineage>
        <taxon>Eukaryota</taxon>
        <taxon>Fungi</taxon>
        <taxon>Dikarya</taxon>
        <taxon>Basidiomycota</taxon>
        <taxon>Agaricomycotina</taxon>
        <taxon>Tremellomycetes</taxon>
        <taxon>Tremellales</taxon>
        <taxon>Cryptococcaceae</taxon>
        <taxon>Kwoniella</taxon>
    </lineage>
</organism>
<dbReference type="AlphaFoldDB" id="A0A1B9IHY5"/>
<dbReference type="Proteomes" id="UP000092583">
    <property type="component" value="Unassembled WGS sequence"/>
</dbReference>
<sequence>MSDQSRYIATNEVTSTASEVKAEEARVKKSKFEFNFERNQQLSDKITFVESVDATEGGGIVCNVTVDGVPCLALVDHQDRTGQILELVLLVFFTVLGNVAQNLQMTTDNTNTELTRGTQRLDVLSDDGDTLGDISIHWESSSGGSGSPFKFQGYSVGGEPDQPTVQVAVSCNGQCCSSLPPQ</sequence>